<evidence type="ECO:0008006" key="4">
    <source>
        <dbReference type="Google" id="ProtNLM"/>
    </source>
</evidence>
<feature type="transmembrane region" description="Helical" evidence="1">
    <location>
        <begin position="54"/>
        <end position="77"/>
    </location>
</feature>
<accession>A0ABW2UUB3</accession>
<keyword evidence="1" id="KW-0812">Transmembrane</keyword>
<evidence type="ECO:0000313" key="2">
    <source>
        <dbReference type="EMBL" id="MFC7746155.1"/>
    </source>
</evidence>
<protein>
    <recommendedName>
        <fullName evidence="4">Copper resistance protein D domain-containing protein</fullName>
    </recommendedName>
</protein>
<feature type="transmembrane region" description="Helical" evidence="1">
    <location>
        <begin position="89"/>
        <end position="111"/>
    </location>
</feature>
<keyword evidence="3" id="KW-1185">Reference proteome</keyword>
<keyword evidence="1" id="KW-0472">Membrane</keyword>
<dbReference type="EMBL" id="JBHTGR010000004">
    <property type="protein sequence ID" value="MFC7746155.1"/>
    <property type="molecule type" value="Genomic_DNA"/>
</dbReference>
<feature type="transmembrane region" description="Helical" evidence="1">
    <location>
        <begin position="6"/>
        <end position="33"/>
    </location>
</feature>
<gene>
    <name evidence="2" type="ORF">ACFQU8_02730</name>
</gene>
<feature type="transmembrane region" description="Helical" evidence="1">
    <location>
        <begin position="138"/>
        <end position="162"/>
    </location>
</feature>
<keyword evidence="1" id="KW-1133">Transmembrane helix</keyword>
<sequence>MDFREVLLVLHILLAIIWAGGVLFIGWGVFPAFRKMAFVQQRTFLQALMQWSHKFLTAAGGGVVITGVLLGTVFGPISQWQDMITTRYGLIWITALVIGIVTLLWGTVVGFRQSARLFSKVTLWKQADAGNTKPLTKALAAVVLLESAEGVGFAALVVLMVLF</sequence>
<comment type="caution">
    <text evidence="2">The sequence shown here is derived from an EMBL/GenBank/DDBJ whole genome shotgun (WGS) entry which is preliminary data.</text>
</comment>
<proteinExistence type="predicted"/>
<name>A0ABW2UUB3_9BACI</name>
<dbReference type="Proteomes" id="UP001596620">
    <property type="component" value="Unassembled WGS sequence"/>
</dbReference>
<evidence type="ECO:0000256" key="1">
    <source>
        <dbReference type="SAM" id="Phobius"/>
    </source>
</evidence>
<reference evidence="3" key="1">
    <citation type="journal article" date="2019" name="Int. J. Syst. Evol. Microbiol.">
        <title>The Global Catalogue of Microorganisms (GCM) 10K type strain sequencing project: providing services to taxonomists for standard genome sequencing and annotation.</title>
        <authorList>
            <consortium name="The Broad Institute Genomics Platform"/>
            <consortium name="The Broad Institute Genome Sequencing Center for Infectious Disease"/>
            <person name="Wu L."/>
            <person name="Ma J."/>
        </authorList>
    </citation>
    <scope>NUCLEOTIDE SEQUENCE [LARGE SCALE GENOMIC DNA]</scope>
    <source>
        <strain evidence="3">JCM 30234</strain>
    </source>
</reference>
<evidence type="ECO:0000313" key="3">
    <source>
        <dbReference type="Proteomes" id="UP001596620"/>
    </source>
</evidence>
<organism evidence="2 3">
    <name type="scientific">Lentibacillus kimchii</name>
    <dbReference type="NCBI Taxonomy" id="1542911"/>
    <lineage>
        <taxon>Bacteria</taxon>
        <taxon>Bacillati</taxon>
        <taxon>Bacillota</taxon>
        <taxon>Bacilli</taxon>
        <taxon>Bacillales</taxon>
        <taxon>Bacillaceae</taxon>
        <taxon>Lentibacillus</taxon>
    </lineage>
</organism>
<dbReference type="RefSeq" id="WP_382357640.1">
    <property type="nucleotide sequence ID" value="NZ_JBHTGR010000004.1"/>
</dbReference>